<evidence type="ECO:0008006" key="3">
    <source>
        <dbReference type="Google" id="ProtNLM"/>
    </source>
</evidence>
<dbReference type="AlphaFoldDB" id="A0A9P4LV64"/>
<accession>A0A9P4LV64</accession>
<reference evidence="1" key="1">
    <citation type="journal article" date="2020" name="Stud. Mycol.">
        <title>101 Dothideomycetes genomes: a test case for predicting lifestyles and emergence of pathogens.</title>
        <authorList>
            <person name="Haridas S."/>
            <person name="Albert R."/>
            <person name="Binder M."/>
            <person name="Bloem J."/>
            <person name="Labutti K."/>
            <person name="Salamov A."/>
            <person name="Andreopoulos B."/>
            <person name="Baker S."/>
            <person name="Barry K."/>
            <person name="Bills G."/>
            <person name="Bluhm B."/>
            <person name="Cannon C."/>
            <person name="Castanera R."/>
            <person name="Culley D."/>
            <person name="Daum C."/>
            <person name="Ezra D."/>
            <person name="Gonzalez J."/>
            <person name="Henrissat B."/>
            <person name="Kuo A."/>
            <person name="Liang C."/>
            <person name="Lipzen A."/>
            <person name="Lutzoni F."/>
            <person name="Magnuson J."/>
            <person name="Mondo S."/>
            <person name="Nolan M."/>
            <person name="Ohm R."/>
            <person name="Pangilinan J."/>
            <person name="Park H.-J."/>
            <person name="Ramirez L."/>
            <person name="Alfaro M."/>
            <person name="Sun H."/>
            <person name="Tritt A."/>
            <person name="Yoshinaga Y."/>
            <person name="Zwiers L.-H."/>
            <person name="Turgeon B."/>
            <person name="Goodwin S."/>
            <person name="Spatafora J."/>
            <person name="Crous P."/>
            <person name="Grigoriev I."/>
        </authorList>
    </citation>
    <scope>NUCLEOTIDE SEQUENCE</scope>
    <source>
        <strain evidence="1">CBS 121410</strain>
    </source>
</reference>
<sequence length="496" mass="56231">MNINDFPYEILSLILEWTASLNERDGVSYTFGLSQAPQPMHKAPLQRYLRGPLPPDMLRWDSVSPLRGVCSKWHEWALSYAVKDVFIRKWRGSERWAELSSKRENYNIYELIEKPSGAAVYRDPYCSLRVTVDFLSSFPAVAAKIRRMWFHGFYVSETDVRMFAALNLCNNLRTASIPWTMVRHLDAKQWHQLLRADQECALESLQLQAVVLPQSQARDPSNQIDLRPLQSEFVDFSRLKSLRLFGNTTHMPLDDEDLKAISRTATNLEVFDLTCLSTVTIDGVMAIVKASQSTLRVLEHSPRSNDGFFHPHPGTPSSDDHLCEILSNCPRLETLSISVPSMCATLFANDQVRWSGDCQVRATRLCDHDHDRNQTANEAASESAVKDPTSHNKLALLLHTARHLATTHRSARVSKHLSIELFFAAFIFEPHLRLVHGDLAIGELNSGGLWPVEREPSRKGPYGSTGLYGKDEEEGVFEMVGEREFLRGWGRGWVGV</sequence>
<keyword evidence="2" id="KW-1185">Reference proteome</keyword>
<dbReference type="EMBL" id="ML978729">
    <property type="protein sequence ID" value="KAF2085667.1"/>
    <property type="molecule type" value="Genomic_DNA"/>
</dbReference>
<dbReference type="OrthoDB" id="5283561at2759"/>
<name>A0A9P4LV64_9PEZI</name>
<dbReference type="Proteomes" id="UP000799776">
    <property type="component" value="Unassembled WGS sequence"/>
</dbReference>
<comment type="caution">
    <text evidence="1">The sequence shown here is derived from an EMBL/GenBank/DDBJ whole genome shotgun (WGS) entry which is preliminary data.</text>
</comment>
<organism evidence="1 2">
    <name type="scientific">Saccharata proteae CBS 121410</name>
    <dbReference type="NCBI Taxonomy" id="1314787"/>
    <lineage>
        <taxon>Eukaryota</taxon>
        <taxon>Fungi</taxon>
        <taxon>Dikarya</taxon>
        <taxon>Ascomycota</taxon>
        <taxon>Pezizomycotina</taxon>
        <taxon>Dothideomycetes</taxon>
        <taxon>Dothideomycetes incertae sedis</taxon>
        <taxon>Botryosphaeriales</taxon>
        <taxon>Saccharataceae</taxon>
        <taxon>Saccharata</taxon>
    </lineage>
</organism>
<dbReference type="InterPro" id="IPR032675">
    <property type="entry name" value="LRR_dom_sf"/>
</dbReference>
<dbReference type="Gene3D" id="3.80.10.10">
    <property type="entry name" value="Ribonuclease Inhibitor"/>
    <property type="match status" value="1"/>
</dbReference>
<proteinExistence type="predicted"/>
<evidence type="ECO:0000313" key="1">
    <source>
        <dbReference type="EMBL" id="KAF2085667.1"/>
    </source>
</evidence>
<gene>
    <name evidence="1" type="ORF">K490DRAFT_58553</name>
</gene>
<dbReference type="SUPFAM" id="SSF52047">
    <property type="entry name" value="RNI-like"/>
    <property type="match status" value="1"/>
</dbReference>
<protein>
    <recommendedName>
        <fullName evidence="3">F-box domain-containing protein</fullName>
    </recommendedName>
</protein>
<evidence type="ECO:0000313" key="2">
    <source>
        <dbReference type="Proteomes" id="UP000799776"/>
    </source>
</evidence>